<feature type="region of interest" description="Disordered" evidence="1">
    <location>
        <begin position="1"/>
        <end position="36"/>
    </location>
</feature>
<feature type="compositionally biased region" description="Polar residues" evidence="1">
    <location>
        <begin position="101"/>
        <end position="115"/>
    </location>
</feature>
<gene>
    <name evidence="2" type="ORF">EYF80_068401</name>
</gene>
<reference evidence="2 3" key="1">
    <citation type="submission" date="2019-03" db="EMBL/GenBank/DDBJ databases">
        <title>First draft genome of Liparis tanakae, snailfish: a comprehensive survey of snailfish specific genes.</title>
        <authorList>
            <person name="Kim W."/>
            <person name="Song I."/>
            <person name="Jeong J.-H."/>
            <person name="Kim D."/>
            <person name="Kim S."/>
            <person name="Ryu S."/>
            <person name="Song J.Y."/>
            <person name="Lee S.K."/>
        </authorList>
    </citation>
    <scope>NUCLEOTIDE SEQUENCE [LARGE SCALE GENOMIC DNA]</scope>
    <source>
        <tissue evidence="2">Muscle</tissue>
    </source>
</reference>
<evidence type="ECO:0000256" key="1">
    <source>
        <dbReference type="SAM" id="MobiDB-lite"/>
    </source>
</evidence>
<dbReference type="EMBL" id="SRLO01027704">
    <property type="protein sequence ID" value="TNN21488.1"/>
    <property type="molecule type" value="Genomic_DNA"/>
</dbReference>
<keyword evidence="3" id="KW-1185">Reference proteome</keyword>
<feature type="region of interest" description="Disordered" evidence="1">
    <location>
        <begin position="90"/>
        <end position="115"/>
    </location>
</feature>
<sequence length="115" mass="12488">MSHLTAAHYRHGGSADSNSPAETDPPCRRGTRRAERGFNYVAPRASKPHFNTGGVGGAQCWRSAKLLPTDHEAFCFLCGDQHIRPTRRIRTPDLPHVSPCVLSTGQRSQVPGVTG</sequence>
<dbReference type="AlphaFoldDB" id="A0A4Z2DYJ2"/>
<proteinExistence type="predicted"/>
<accession>A0A4Z2DYJ2</accession>
<name>A0A4Z2DYJ2_9TELE</name>
<organism evidence="2 3">
    <name type="scientific">Liparis tanakae</name>
    <name type="common">Tanaka's snailfish</name>
    <dbReference type="NCBI Taxonomy" id="230148"/>
    <lineage>
        <taxon>Eukaryota</taxon>
        <taxon>Metazoa</taxon>
        <taxon>Chordata</taxon>
        <taxon>Craniata</taxon>
        <taxon>Vertebrata</taxon>
        <taxon>Euteleostomi</taxon>
        <taxon>Actinopterygii</taxon>
        <taxon>Neopterygii</taxon>
        <taxon>Teleostei</taxon>
        <taxon>Neoteleostei</taxon>
        <taxon>Acanthomorphata</taxon>
        <taxon>Eupercaria</taxon>
        <taxon>Perciformes</taxon>
        <taxon>Cottioidei</taxon>
        <taxon>Cottales</taxon>
        <taxon>Liparidae</taxon>
        <taxon>Liparis</taxon>
    </lineage>
</organism>
<dbReference type="Proteomes" id="UP000314294">
    <property type="component" value="Unassembled WGS sequence"/>
</dbReference>
<protein>
    <submittedName>
        <fullName evidence="2">Uncharacterized protein</fullName>
    </submittedName>
</protein>
<comment type="caution">
    <text evidence="2">The sequence shown here is derived from an EMBL/GenBank/DDBJ whole genome shotgun (WGS) entry which is preliminary data.</text>
</comment>
<evidence type="ECO:0000313" key="2">
    <source>
        <dbReference type="EMBL" id="TNN21488.1"/>
    </source>
</evidence>
<evidence type="ECO:0000313" key="3">
    <source>
        <dbReference type="Proteomes" id="UP000314294"/>
    </source>
</evidence>